<reference evidence="1 2" key="1">
    <citation type="submission" date="2018-08" db="EMBL/GenBank/DDBJ databases">
        <title>A genome reference for cultivated species of the human gut microbiota.</title>
        <authorList>
            <person name="Zou Y."/>
            <person name="Xue W."/>
            <person name="Luo G."/>
        </authorList>
    </citation>
    <scope>NUCLEOTIDE SEQUENCE [LARGE SCALE GENOMIC DNA]</scope>
    <source>
        <strain evidence="1 2">AF22-12AC</strain>
    </source>
</reference>
<dbReference type="InterPro" id="IPR024524">
    <property type="entry name" value="DUF3800"/>
</dbReference>
<gene>
    <name evidence="1" type="ORF">DWX93_10755</name>
</gene>
<dbReference type="Pfam" id="PF12686">
    <property type="entry name" value="DUF3800"/>
    <property type="match status" value="1"/>
</dbReference>
<comment type="caution">
    <text evidence="1">The sequence shown here is derived from an EMBL/GenBank/DDBJ whole genome shotgun (WGS) entry which is preliminary data.</text>
</comment>
<protein>
    <submittedName>
        <fullName evidence="1">DUF3800 domain-containing protein</fullName>
    </submittedName>
</protein>
<proteinExistence type="predicted"/>
<sequence length="251" mass="30066">MGRFPIIGGYIPAIFFTEFEVRRRYMKELSIFIDESGDFGEYDYHSPWYIVTMVFHEQEASIQEPMEYLNRELSLLGLENHCIHTGPIIRKEEEYSEMDYIERRKIFNKMVTFMRQSGVKYKAFHIEKKHIEDIVEATGKLSKQISVFIREHYDFLLSFDLVKIYYDNGQVELNKILSTLFNAFLPRVEFRKVKPSDYRLFQVADMICTFELLKLKIQNHSFSKSEQIFFGSVNDLKRNYLKIVKRQDIDH</sequence>
<dbReference type="AlphaFoldDB" id="A0A395VAC5"/>
<dbReference type="EMBL" id="QRVL01000009">
    <property type="protein sequence ID" value="RGS39430.1"/>
    <property type="molecule type" value="Genomic_DNA"/>
</dbReference>
<dbReference type="Proteomes" id="UP000266172">
    <property type="component" value="Unassembled WGS sequence"/>
</dbReference>
<evidence type="ECO:0000313" key="2">
    <source>
        <dbReference type="Proteomes" id="UP000266172"/>
    </source>
</evidence>
<name>A0A395VAC5_9FIRM</name>
<accession>A0A395VAC5</accession>
<evidence type="ECO:0000313" key="1">
    <source>
        <dbReference type="EMBL" id="RGS39430.1"/>
    </source>
</evidence>
<organism evidence="1 2">
    <name type="scientific">Roseburia hominis</name>
    <dbReference type="NCBI Taxonomy" id="301301"/>
    <lineage>
        <taxon>Bacteria</taxon>
        <taxon>Bacillati</taxon>
        <taxon>Bacillota</taxon>
        <taxon>Clostridia</taxon>
        <taxon>Lachnospirales</taxon>
        <taxon>Lachnospiraceae</taxon>
        <taxon>Roseburia</taxon>
    </lineage>
</organism>